<feature type="region of interest" description="Disordered" evidence="1">
    <location>
        <begin position="1"/>
        <end position="84"/>
    </location>
</feature>
<evidence type="ECO:0000256" key="1">
    <source>
        <dbReference type="SAM" id="MobiDB-lite"/>
    </source>
</evidence>
<dbReference type="Proteomes" id="UP000177870">
    <property type="component" value="Chromosome"/>
</dbReference>
<name>A0A1D8TQV7_9CYAN</name>
<dbReference type="KEGG" id="mpro:BJP34_11515"/>
<proteinExistence type="predicted"/>
<gene>
    <name evidence="2" type="ORF">BJP34_11515</name>
</gene>
<feature type="compositionally biased region" description="Polar residues" evidence="1">
    <location>
        <begin position="1"/>
        <end position="22"/>
    </location>
</feature>
<accession>A0A1D8TQV7</accession>
<dbReference type="EMBL" id="CP017599">
    <property type="protein sequence ID" value="AOW99996.1"/>
    <property type="molecule type" value="Genomic_DNA"/>
</dbReference>
<dbReference type="OrthoDB" id="9885447at2"/>
<feature type="compositionally biased region" description="Polar residues" evidence="1">
    <location>
        <begin position="66"/>
        <end position="75"/>
    </location>
</feature>
<evidence type="ECO:0000313" key="3">
    <source>
        <dbReference type="Proteomes" id="UP000177870"/>
    </source>
</evidence>
<evidence type="ECO:0000313" key="2">
    <source>
        <dbReference type="EMBL" id="AOW99996.1"/>
    </source>
</evidence>
<dbReference type="RefSeq" id="WP_070392470.1">
    <property type="nucleotide sequence ID" value="NZ_CP017599.1"/>
</dbReference>
<sequence>MENTEPNQNSEEQVVENTSGDTNPLGDDRSDSQETVTTPEEAEVKAGSSDENVETDNQDTKEITAPESNPTTSERSPGKTDRGL</sequence>
<reference evidence="3" key="1">
    <citation type="submission" date="2016-10" db="EMBL/GenBank/DDBJ databases">
        <title>Comparative genomics uncovers the prolific and rare metabolic potential of the cyanobacterial genus Moorea.</title>
        <authorList>
            <person name="Leao T."/>
            <person name="Castelao G."/>
            <person name="Korobeynikov A."/>
            <person name="Monroe E.A."/>
            <person name="Podell S."/>
            <person name="Glukhov E."/>
            <person name="Allen E."/>
            <person name="Gerwick W.H."/>
            <person name="Gerwick L."/>
        </authorList>
    </citation>
    <scope>NUCLEOTIDE SEQUENCE [LARGE SCALE GENOMIC DNA]</scope>
    <source>
        <strain evidence="3">PAL-8-15-08-1</strain>
    </source>
</reference>
<organism evidence="2 3">
    <name type="scientific">Moorena producens PAL-8-15-08-1</name>
    <dbReference type="NCBI Taxonomy" id="1458985"/>
    <lineage>
        <taxon>Bacteria</taxon>
        <taxon>Bacillati</taxon>
        <taxon>Cyanobacteriota</taxon>
        <taxon>Cyanophyceae</taxon>
        <taxon>Coleofasciculales</taxon>
        <taxon>Coleofasciculaceae</taxon>
        <taxon>Moorena</taxon>
    </lineage>
</organism>
<dbReference type="AlphaFoldDB" id="A0A1D8TQV7"/>
<protein>
    <submittedName>
        <fullName evidence="2">Uncharacterized protein</fullName>
    </submittedName>
</protein>